<evidence type="ECO:0000256" key="6">
    <source>
        <dbReference type="PROSITE-ProRule" id="PRU00169"/>
    </source>
</evidence>
<name>A0A653IA14_9BACL</name>
<dbReference type="GO" id="GO:0000156">
    <property type="term" value="F:phosphorelay response regulator activity"/>
    <property type="evidence" value="ECO:0007669"/>
    <property type="project" value="TreeGrafter"/>
</dbReference>
<feature type="DNA-binding region" description="OmpR/PhoB-type" evidence="7">
    <location>
        <begin position="122"/>
        <end position="218"/>
    </location>
</feature>
<evidence type="ECO:0000259" key="8">
    <source>
        <dbReference type="PROSITE" id="PS50110"/>
    </source>
</evidence>
<evidence type="ECO:0000313" key="11">
    <source>
        <dbReference type="Proteomes" id="UP000439752"/>
    </source>
</evidence>
<dbReference type="Pfam" id="PF00486">
    <property type="entry name" value="Trans_reg_C"/>
    <property type="match status" value="1"/>
</dbReference>
<dbReference type="PANTHER" id="PTHR48111">
    <property type="entry name" value="REGULATOR OF RPOS"/>
    <property type="match status" value="1"/>
</dbReference>
<dbReference type="SUPFAM" id="SSF52172">
    <property type="entry name" value="CheY-like"/>
    <property type="match status" value="1"/>
</dbReference>
<evidence type="ECO:0000256" key="7">
    <source>
        <dbReference type="PROSITE-ProRule" id="PRU01091"/>
    </source>
</evidence>
<dbReference type="AlphaFoldDB" id="A0A653IA14"/>
<evidence type="ECO:0000313" key="10">
    <source>
        <dbReference type="EMBL" id="VWX35881.1"/>
    </source>
</evidence>
<dbReference type="PANTHER" id="PTHR48111:SF1">
    <property type="entry name" value="TWO-COMPONENT RESPONSE REGULATOR ORR33"/>
    <property type="match status" value="1"/>
</dbReference>
<keyword evidence="1 6" id="KW-0597">Phosphoprotein</keyword>
<evidence type="ECO:0000256" key="5">
    <source>
        <dbReference type="ARBA" id="ARBA00023163"/>
    </source>
</evidence>
<gene>
    <name evidence="10" type="ORF">EXIGUO9Y_270025</name>
</gene>
<sequence>MDILLIEDETKLAQVTERFLRHHGYEVTLAMSIGQAKDALSKTTFDAVLVDVRLPDGDGWSLVPSIKAVAMPPVVFMMTSRGEADDRVFGLELGADDYLVKPVVLKELTIRLERALNQRPKDTAFRLGDLTLDPKARLVKNGEQSLSLAKMEFELLTYFVEHIGEALSRDQILDDVWGYTFGGDTRTVDTHVKQLRDKLPTIKQQLKTVHRVGYRLEAME</sequence>
<reference evidence="10 11" key="1">
    <citation type="submission" date="2019-10" db="EMBL/GenBank/DDBJ databases">
        <authorList>
            <person name="Karimi E."/>
        </authorList>
    </citation>
    <scope>NUCLEOTIDE SEQUENCE [LARGE SCALE GENOMIC DNA]</scope>
    <source>
        <strain evidence="10">Exiguobacterium sp. 9Y</strain>
    </source>
</reference>
<dbReference type="GO" id="GO:0000976">
    <property type="term" value="F:transcription cis-regulatory region binding"/>
    <property type="evidence" value="ECO:0007669"/>
    <property type="project" value="TreeGrafter"/>
</dbReference>
<evidence type="ECO:0000256" key="4">
    <source>
        <dbReference type="ARBA" id="ARBA00023125"/>
    </source>
</evidence>
<evidence type="ECO:0000256" key="1">
    <source>
        <dbReference type="ARBA" id="ARBA00022553"/>
    </source>
</evidence>
<dbReference type="RefSeq" id="WP_159173379.1">
    <property type="nucleotide sequence ID" value="NZ_LR732312.1"/>
</dbReference>
<dbReference type="Gene3D" id="3.40.50.2300">
    <property type="match status" value="1"/>
</dbReference>
<dbReference type="CDD" id="cd17574">
    <property type="entry name" value="REC_OmpR"/>
    <property type="match status" value="1"/>
</dbReference>
<keyword evidence="2" id="KW-0902">Two-component regulatory system</keyword>
<accession>A0A653IA14</accession>
<keyword evidence="11" id="KW-1185">Reference proteome</keyword>
<dbReference type="Gene3D" id="1.10.10.10">
    <property type="entry name" value="Winged helix-like DNA-binding domain superfamily/Winged helix DNA-binding domain"/>
    <property type="match status" value="1"/>
</dbReference>
<keyword evidence="5" id="KW-0804">Transcription</keyword>
<dbReference type="PROSITE" id="PS50110">
    <property type="entry name" value="RESPONSE_REGULATORY"/>
    <property type="match status" value="1"/>
</dbReference>
<feature type="domain" description="OmpR/PhoB-type" evidence="9">
    <location>
        <begin position="122"/>
        <end position="218"/>
    </location>
</feature>
<dbReference type="GO" id="GO:0032993">
    <property type="term" value="C:protein-DNA complex"/>
    <property type="evidence" value="ECO:0007669"/>
    <property type="project" value="TreeGrafter"/>
</dbReference>
<evidence type="ECO:0000256" key="2">
    <source>
        <dbReference type="ARBA" id="ARBA00023012"/>
    </source>
</evidence>
<dbReference type="Pfam" id="PF00072">
    <property type="entry name" value="Response_reg"/>
    <property type="match status" value="1"/>
</dbReference>
<dbReference type="InterPro" id="IPR039420">
    <property type="entry name" value="WalR-like"/>
</dbReference>
<organism evidence="10 11">
    <name type="scientific">Exiguobacterium oxidotolerans</name>
    <dbReference type="NCBI Taxonomy" id="223958"/>
    <lineage>
        <taxon>Bacteria</taxon>
        <taxon>Bacillati</taxon>
        <taxon>Bacillota</taxon>
        <taxon>Bacilli</taxon>
        <taxon>Bacillales</taxon>
        <taxon>Bacillales Family XII. Incertae Sedis</taxon>
        <taxon>Exiguobacterium</taxon>
    </lineage>
</organism>
<keyword evidence="4 7" id="KW-0238">DNA-binding</keyword>
<dbReference type="CDD" id="cd00383">
    <property type="entry name" value="trans_reg_C"/>
    <property type="match status" value="1"/>
</dbReference>
<dbReference type="InterPro" id="IPR011006">
    <property type="entry name" value="CheY-like_superfamily"/>
</dbReference>
<dbReference type="EMBL" id="CABWKQ010000020">
    <property type="protein sequence ID" value="VWX35881.1"/>
    <property type="molecule type" value="Genomic_DNA"/>
</dbReference>
<dbReference type="GO" id="GO:0005829">
    <property type="term" value="C:cytosol"/>
    <property type="evidence" value="ECO:0007669"/>
    <property type="project" value="TreeGrafter"/>
</dbReference>
<dbReference type="InterPro" id="IPR036388">
    <property type="entry name" value="WH-like_DNA-bd_sf"/>
</dbReference>
<dbReference type="GO" id="GO:0006355">
    <property type="term" value="P:regulation of DNA-templated transcription"/>
    <property type="evidence" value="ECO:0007669"/>
    <property type="project" value="InterPro"/>
</dbReference>
<evidence type="ECO:0000256" key="3">
    <source>
        <dbReference type="ARBA" id="ARBA00023015"/>
    </source>
</evidence>
<dbReference type="Proteomes" id="UP000439752">
    <property type="component" value="Unassembled WGS sequence"/>
</dbReference>
<dbReference type="PROSITE" id="PS51755">
    <property type="entry name" value="OMPR_PHOB"/>
    <property type="match status" value="1"/>
</dbReference>
<evidence type="ECO:0000259" key="9">
    <source>
        <dbReference type="PROSITE" id="PS51755"/>
    </source>
</evidence>
<dbReference type="SMART" id="SM00862">
    <property type="entry name" value="Trans_reg_C"/>
    <property type="match status" value="1"/>
</dbReference>
<dbReference type="InterPro" id="IPR001789">
    <property type="entry name" value="Sig_transdc_resp-reg_receiver"/>
</dbReference>
<protein>
    <submittedName>
        <fullName evidence="10">DNA-binding response regulator</fullName>
    </submittedName>
</protein>
<feature type="domain" description="Response regulatory" evidence="8">
    <location>
        <begin position="2"/>
        <end position="116"/>
    </location>
</feature>
<proteinExistence type="predicted"/>
<dbReference type="SMART" id="SM00448">
    <property type="entry name" value="REC"/>
    <property type="match status" value="1"/>
</dbReference>
<keyword evidence="3" id="KW-0805">Transcription regulation</keyword>
<dbReference type="InterPro" id="IPR001867">
    <property type="entry name" value="OmpR/PhoB-type_DNA-bd"/>
</dbReference>
<feature type="modified residue" description="4-aspartylphosphate" evidence="6">
    <location>
        <position position="51"/>
    </location>
</feature>